<feature type="region of interest" description="Disordered" evidence="1">
    <location>
        <begin position="73"/>
        <end position="107"/>
    </location>
</feature>
<gene>
    <name evidence="3" type="primary">AlNc14C124G6771</name>
    <name evidence="3" type="ORF">ALNC14_076390</name>
</gene>
<dbReference type="AlphaFoldDB" id="F0WJP5"/>
<dbReference type="InterPro" id="IPR036871">
    <property type="entry name" value="PX_dom_sf"/>
</dbReference>
<dbReference type="Gene3D" id="3.30.1520.10">
    <property type="entry name" value="Phox-like domain"/>
    <property type="match status" value="1"/>
</dbReference>
<proteinExistence type="predicted"/>
<reference evidence="3" key="1">
    <citation type="journal article" date="2011" name="PLoS Biol.">
        <title>Gene gain and loss during evolution of obligate parasitism in the white rust pathogen of Arabidopsis thaliana.</title>
        <authorList>
            <person name="Kemen E."/>
            <person name="Gardiner A."/>
            <person name="Schultz-Larsen T."/>
            <person name="Kemen A.C."/>
            <person name="Balmuth A.L."/>
            <person name="Robert-Seilaniantz A."/>
            <person name="Bailey K."/>
            <person name="Holub E."/>
            <person name="Studholme D.J."/>
            <person name="Maclean D."/>
            <person name="Jones J.D."/>
        </authorList>
    </citation>
    <scope>NUCLEOTIDE SEQUENCE</scope>
</reference>
<evidence type="ECO:0000313" key="3">
    <source>
        <dbReference type="EMBL" id="CCA21496.1"/>
    </source>
</evidence>
<reference evidence="3" key="2">
    <citation type="submission" date="2011-02" db="EMBL/GenBank/DDBJ databases">
        <authorList>
            <person name="MacLean D."/>
        </authorList>
    </citation>
    <scope>NUCLEOTIDE SEQUENCE</scope>
</reference>
<name>F0WJP5_9STRA</name>
<dbReference type="InterPro" id="IPR001683">
    <property type="entry name" value="PX_dom"/>
</dbReference>
<evidence type="ECO:0000256" key="1">
    <source>
        <dbReference type="SAM" id="MobiDB-lite"/>
    </source>
</evidence>
<dbReference type="EMBL" id="FR824169">
    <property type="protein sequence ID" value="CCA21496.1"/>
    <property type="molecule type" value="Genomic_DNA"/>
</dbReference>
<feature type="compositionally biased region" description="Low complexity" evidence="1">
    <location>
        <begin position="88"/>
        <end position="103"/>
    </location>
</feature>
<dbReference type="Pfam" id="PF00787">
    <property type="entry name" value="PX"/>
    <property type="match status" value="1"/>
</dbReference>
<feature type="domain" description="PX" evidence="2">
    <location>
        <begin position="106"/>
        <end position="232"/>
    </location>
</feature>
<organism evidence="3">
    <name type="scientific">Albugo laibachii Nc14</name>
    <dbReference type="NCBI Taxonomy" id="890382"/>
    <lineage>
        <taxon>Eukaryota</taxon>
        <taxon>Sar</taxon>
        <taxon>Stramenopiles</taxon>
        <taxon>Oomycota</taxon>
        <taxon>Peronosporomycetes</taxon>
        <taxon>Albuginales</taxon>
        <taxon>Albuginaceae</taxon>
        <taxon>Albugo</taxon>
    </lineage>
</organism>
<dbReference type="SUPFAM" id="SSF64268">
    <property type="entry name" value="PX domain"/>
    <property type="match status" value="1"/>
</dbReference>
<accession>F0WJP5</accession>
<evidence type="ECO:0000259" key="2">
    <source>
        <dbReference type="PROSITE" id="PS50195"/>
    </source>
</evidence>
<dbReference type="CDD" id="cd06093">
    <property type="entry name" value="PX_domain"/>
    <property type="match status" value="1"/>
</dbReference>
<dbReference type="GO" id="GO:0035091">
    <property type="term" value="F:phosphatidylinositol binding"/>
    <property type="evidence" value="ECO:0007669"/>
    <property type="project" value="InterPro"/>
</dbReference>
<sequence>MGCKQSKNVTVDTTTNIPHADGAIQFELESERVKVEVKVETIDVEEESEEMDVKEELIEEDVNDVVDAMEQAMTQSAQGTEEAESETESVTAAESETESVTAGESDEGTGVFVTSGCITKSGVTYYQYSAIVSNDTETRVIITKRYNEFSSLYRKVEKLMVRCEHVPSNQVEMFKTYPALPALPRTEFAPFWYGNNSKAMKKKRENSFLEILNAISRHPVARNSKAFQEFLH</sequence>
<dbReference type="PROSITE" id="PS50195">
    <property type="entry name" value="PX"/>
    <property type="match status" value="1"/>
</dbReference>
<protein>
    <submittedName>
        <fullName evidence="3">Uncharacterized protein AlNc14C124G6771</fullName>
    </submittedName>
</protein>
<dbReference type="HOGENOM" id="CLU_1196693_0_0_1"/>